<dbReference type="KEGG" id="bang:BBAG_1481"/>
<evidence type="ECO:0000313" key="4">
    <source>
        <dbReference type="EMBL" id="EEP21743.1"/>
    </source>
</evidence>
<dbReference type="AlphaFoldDB" id="C4FCV6"/>
<dbReference type="SMART" id="SM00635">
    <property type="entry name" value="BID_2"/>
    <property type="match status" value="3"/>
</dbReference>
<dbReference type="InterPro" id="IPR011081">
    <property type="entry name" value="Big_4"/>
</dbReference>
<keyword evidence="5" id="KW-1185">Reference proteome</keyword>
<keyword evidence="2" id="KW-1133">Transmembrane helix</keyword>
<dbReference type="GeneID" id="42865798"/>
<comment type="subcellular location">
    <subcellularLocation>
        <location evidence="1">Cell envelope</location>
    </subcellularLocation>
</comment>
<accession>C4FCV6</accession>
<dbReference type="Pfam" id="PF00395">
    <property type="entry name" value="SLH"/>
    <property type="match status" value="1"/>
</dbReference>
<name>C4FCV6_9BIFI</name>
<proteinExistence type="predicted"/>
<organism evidence="4 5">
    <name type="scientific">Bifidobacterium angulatum DSM 20098 = JCM 7096</name>
    <dbReference type="NCBI Taxonomy" id="518635"/>
    <lineage>
        <taxon>Bacteria</taxon>
        <taxon>Bacillati</taxon>
        <taxon>Actinomycetota</taxon>
        <taxon>Actinomycetes</taxon>
        <taxon>Bifidobacteriales</taxon>
        <taxon>Bifidobacteriaceae</taxon>
        <taxon>Bifidobacterium</taxon>
    </lineage>
</organism>
<dbReference type="eggNOG" id="COG0810">
    <property type="taxonomic scope" value="Bacteria"/>
</dbReference>
<dbReference type="EMBL" id="ABYS02000003">
    <property type="protein sequence ID" value="EEP21743.1"/>
    <property type="molecule type" value="Genomic_DNA"/>
</dbReference>
<dbReference type="PATRIC" id="fig|518635.17.peg.1563"/>
<dbReference type="GO" id="GO:0030313">
    <property type="term" value="C:cell envelope"/>
    <property type="evidence" value="ECO:0007669"/>
    <property type="project" value="UniProtKB-SubCell"/>
</dbReference>
<keyword evidence="2" id="KW-0812">Transmembrane</keyword>
<sequence length="1159" mass="124357">MKFPQHRRIGLRQPRVFSAATAVICTVAMIAATFVVAPFAMADQDGGMRIEIDDSKSVGNWNISQKGQVVDLAVGQKVQLSVWNYQGSGQPVKFNTVQWYINGQPITMTEYDDASGQWKTVQRDADEFHAAIGLTDDNGGLTALREGEATLTARGGKSGGPIETATAQFRVHKTKFKLVRTLDSQEVTASDTTQLTAGEDMKLKYYPTFDGDGTTAQNKKYSYEFSTSMWNNPSSYQEKDGNNKTYTIRADGWRSSGSAFDFNGQENPMTNEVTVRALIKGQSTISIGALFVFRHNVATTNPTSGKTTFTQQTDELGNVSAATVVNASTPNVSVQYGSSTSPIEVRSGSTLNLGVGEIIQFSYAIAPLHTAYATQHSAHWDSNNRSVATIDSDSSRKLTAINAGTSSITVSIGGVLFPFTASVSEPKLTLSYQGKLAKPVDATNGTVMLTAGESAELTLGYAPRHDYTSLNSVSWTSSNTSVATVNATSSVSTTGATPKTTITAKAPGTVTVTGNLAGRTVTTTVKVVDATLAIVRDTHQDTADRSDDTQVSATGKTVEVTPGENFKLYTKITPAHDYASFPSSATRTTWAEDAHGSVIKLSTSGDTAMIYGLSSLNQTSSKATITARAGGKEVTTTIAVVKPQLKLTATERDAQNQDIVKDMTGTEFQLDRNKSKRLTTVVSPLHKDYAKMDMSKVSWTSDTPSIAAVSRASGEFADVQGKGEGSTKVNASLDNVTASATVKVVIPIRSVQTPATVTTYAGKAPNLPQTVHVTWDNGKETDETVNWDRIQADQYAKAGSFTVNGTVKGYSGTVRVTVRVLGMRSFDPVNVATKTGTAPVLPATVKVTWTDGTQTTEKVAWDSVALSQYRNPGTFKVNGKLNGSDIQVYATVTVSAYVLTFDANGGYVSTASRGVAYGDRYGDLPTANRSGYSFLGWYTERSGGEQVTKNNVMGAADVTVYAHWKVTITFRDVSSSTPHSADIAWAAESGISTGWLESDGSRTFRGMDTVKRQDMAAFLRREAVRMGVADAVSWKPTATDWARFRDVNRNTPHAEDILWLAHAGISTGYPDDTYRGMEPVYRQDMAAFLHRLASKAGRGVGVQSRGFADVTDSTPHASDIRWLGGSGVSTGYPDGTYCGMVSVYRQDMAAFLHRLDALN</sequence>
<dbReference type="SUPFAM" id="SSF49373">
    <property type="entry name" value="Invasin/intimin cell-adhesion fragments"/>
    <property type="match status" value="1"/>
</dbReference>
<dbReference type="RefSeq" id="WP_003825108.1">
    <property type="nucleotide sequence ID" value="NZ_AP012322.1"/>
</dbReference>
<dbReference type="Proteomes" id="UP000006408">
    <property type="component" value="Unassembled WGS sequence"/>
</dbReference>
<gene>
    <name evidence="4" type="ORF">BIFANG_02132</name>
</gene>
<evidence type="ECO:0000256" key="1">
    <source>
        <dbReference type="ARBA" id="ARBA00004196"/>
    </source>
</evidence>
<dbReference type="HOGENOM" id="CLU_295062_0_0_11"/>
<dbReference type="Gene3D" id="2.60.40.1080">
    <property type="match status" value="3"/>
</dbReference>
<protein>
    <submittedName>
        <fullName evidence="4">Repeat protein</fullName>
    </submittedName>
</protein>
<dbReference type="NCBIfam" id="TIGR02543">
    <property type="entry name" value="List_Bact_rpt"/>
    <property type="match status" value="1"/>
</dbReference>
<dbReference type="InterPro" id="IPR042229">
    <property type="entry name" value="Listeria/Bacterioides_rpt_sf"/>
</dbReference>
<dbReference type="Gene3D" id="2.60.40.4270">
    <property type="entry name" value="Listeria-Bacteroides repeat domain"/>
    <property type="match status" value="1"/>
</dbReference>
<feature type="domain" description="SLH" evidence="3">
    <location>
        <begin position="966"/>
        <end position="1033"/>
    </location>
</feature>
<dbReference type="InterPro" id="IPR008964">
    <property type="entry name" value="Invasin/intimin_cell_adhesion"/>
</dbReference>
<evidence type="ECO:0000259" key="3">
    <source>
        <dbReference type="PROSITE" id="PS51272"/>
    </source>
</evidence>
<dbReference type="Pfam" id="PF07532">
    <property type="entry name" value="Big_4"/>
    <property type="match status" value="2"/>
</dbReference>
<reference evidence="4" key="1">
    <citation type="submission" date="2009-04" db="EMBL/GenBank/DDBJ databases">
        <authorList>
            <person name="Weinstock G."/>
            <person name="Sodergren E."/>
            <person name="Clifton S."/>
            <person name="Fulton L."/>
            <person name="Fulton B."/>
            <person name="Courtney L."/>
            <person name="Fronick C."/>
            <person name="Harrison M."/>
            <person name="Strong C."/>
            <person name="Farmer C."/>
            <person name="Delahaunty K."/>
            <person name="Markovic C."/>
            <person name="Hall O."/>
            <person name="Minx P."/>
            <person name="Tomlinson C."/>
            <person name="Mitreva M."/>
            <person name="Nelson J."/>
            <person name="Hou S."/>
            <person name="Wollam A."/>
            <person name="Pepin K.H."/>
            <person name="Johnson M."/>
            <person name="Bhonagiri V."/>
            <person name="Nash W.E."/>
            <person name="Warren W."/>
            <person name="Chinwalla A."/>
            <person name="Mardis E.R."/>
            <person name="Wilson R.K."/>
        </authorList>
    </citation>
    <scope>NUCLEOTIDE SEQUENCE [LARGE SCALE GENOMIC DNA]</scope>
    <source>
        <strain evidence="4">DSM 20098</strain>
    </source>
</reference>
<dbReference type="Pfam" id="PF09479">
    <property type="entry name" value="Flg_new"/>
    <property type="match status" value="1"/>
</dbReference>
<comment type="caution">
    <text evidence="4">The sequence shown here is derived from an EMBL/GenBank/DDBJ whole genome shotgun (WGS) entry which is preliminary data.</text>
</comment>
<dbReference type="InterPro" id="IPR001119">
    <property type="entry name" value="SLH_dom"/>
</dbReference>
<evidence type="ECO:0000313" key="5">
    <source>
        <dbReference type="Proteomes" id="UP000006408"/>
    </source>
</evidence>
<dbReference type="PROSITE" id="PS51272">
    <property type="entry name" value="SLH"/>
    <property type="match status" value="2"/>
</dbReference>
<dbReference type="InterPro" id="IPR013378">
    <property type="entry name" value="InlB-like_B-rpt"/>
</dbReference>
<feature type="domain" description="SLH" evidence="3">
    <location>
        <begin position="1040"/>
        <end position="1103"/>
    </location>
</feature>
<feature type="transmembrane region" description="Helical" evidence="2">
    <location>
        <begin position="16"/>
        <end position="41"/>
    </location>
</feature>
<keyword evidence="2" id="KW-0472">Membrane</keyword>
<evidence type="ECO:0000256" key="2">
    <source>
        <dbReference type="SAM" id="Phobius"/>
    </source>
</evidence>
<dbReference type="InterPro" id="IPR003343">
    <property type="entry name" value="Big_2"/>
</dbReference>
<dbReference type="eggNOG" id="COG3408">
    <property type="taxonomic scope" value="Bacteria"/>
</dbReference>